<keyword evidence="5" id="KW-0547">Nucleotide-binding</keyword>
<dbReference type="Pfam" id="PF22590">
    <property type="entry name" value="Cas3-like_C_2"/>
    <property type="match status" value="1"/>
</dbReference>
<dbReference type="InterPro" id="IPR027417">
    <property type="entry name" value="P-loop_NTPase"/>
</dbReference>
<sequence length="924" mass="104449">MNIKVSGQASVLWAKKRAENGRHAWLPVIVHLIDTQNSINWLFNHWLSRGQRDLLIGASTEQETQKLVKFLGFIHDVGKATAAFQIKESYDRDEILDDQLKSQLSSGGFLNLDELFLVSPNKSPHAIAGEAIIESLGIPVSVGAIIGGHHGKPAVEPPRGQIRDYTANYFQSDNETECQEPWKHVQQELLSCGLRTSGYQTVEDVPVITQPQAVLLEGLLIMSDWLASSEYLFDRAKKVPLFPLINIDESWKDIDMNQRFRQAMMAWDFGGEWMPEKITVEDPYKLRWGFEARPVQSAITKEISKVTDPGIIIIEAPMGIGKTEIALVAVEQLAYISGMDGVFMGLPTQATTNAMFGRVEEWLRFLAQTQNDNFQIQLMHGRSQFNQKYRCLPSAANVYDNDESGEIVVNSWFSGKKSILTKFTVGTIDNLLLMGLKQKHLFLRHLGFSGKVVIIDEVHAYDSYMNQYLYKAINWLGAYHVPIVILSATLPTEKRNSLLRAYLRGKYGRQYRKEVNARAGWEESQAYPLLSIVDGRQIKQVSEFPGRSDQKGMKIQVHRLNLSDEELIKDVVNKIRDGGIAGVIVNTVKRAQSLAKLVPKDLKLMLLHSAFLATDRINQETELQKAVGKKGHRPERMIVIGTQVLEQSLDIDFDVLYTDIAPMDLILQRAGRLHRHQIKRSEALIQPQLFIMGIEESDEYGKGNEAVYSKYLLMKTDHFLQETITLPDDISLLVQRVYEIGSDQDVLGINLARANYDVELERQRKKAKVFQIDSPKLKVGATIHNWLGRGLGKVDQDEQKAGAAVRDIKETLEVILVQHTSKGNYLLDGRQLSCVNPQEIAQQLIRIPSVVTPTSGQVDQAIKELETLTSQYFSSWQDNIWLKGALSLPLDENLSIVFEGWRLAYSSDLGLKYEKDDERGQQKL</sequence>
<evidence type="ECO:0000256" key="7">
    <source>
        <dbReference type="ARBA" id="ARBA00022806"/>
    </source>
</evidence>
<evidence type="ECO:0000256" key="5">
    <source>
        <dbReference type="ARBA" id="ARBA00022741"/>
    </source>
</evidence>
<comment type="caution">
    <text evidence="12">The sequence shown here is derived from an EMBL/GenBank/DDBJ whole genome shotgun (WGS) entry which is preliminary data.</text>
</comment>
<keyword evidence="8" id="KW-0067">ATP-binding</keyword>
<comment type="similarity">
    <text evidence="1">In the N-terminal section; belongs to the CRISPR-associated nuclease Cas3-HD family.</text>
</comment>
<evidence type="ECO:0000256" key="8">
    <source>
        <dbReference type="ARBA" id="ARBA00022840"/>
    </source>
</evidence>
<evidence type="ECO:0000256" key="4">
    <source>
        <dbReference type="ARBA" id="ARBA00022723"/>
    </source>
</evidence>
<proteinExistence type="inferred from homology"/>
<evidence type="ECO:0000313" key="12">
    <source>
        <dbReference type="EMBL" id="MFC6274190.1"/>
    </source>
</evidence>
<dbReference type="InterPro" id="IPR054712">
    <property type="entry name" value="Cas3-like_dom"/>
</dbReference>
<dbReference type="Gene3D" id="1.10.3210.30">
    <property type="match status" value="1"/>
</dbReference>
<evidence type="ECO:0000256" key="6">
    <source>
        <dbReference type="ARBA" id="ARBA00022801"/>
    </source>
</evidence>
<evidence type="ECO:0000259" key="11">
    <source>
        <dbReference type="PROSITE" id="PS51643"/>
    </source>
</evidence>
<gene>
    <name evidence="12" type="primary">cas3</name>
    <name evidence="12" type="ORF">ACFQET_01495</name>
</gene>
<dbReference type="SUPFAM" id="SSF52540">
    <property type="entry name" value="P-loop containing nucleoside triphosphate hydrolases"/>
    <property type="match status" value="1"/>
</dbReference>
<dbReference type="InterPro" id="IPR038257">
    <property type="entry name" value="CRISPR-assoc_Cas3_HD_sf"/>
</dbReference>
<comment type="similarity">
    <text evidence="2">In the central section; belongs to the CRISPR-associated helicase Cas3 family.</text>
</comment>
<evidence type="ECO:0000256" key="9">
    <source>
        <dbReference type="ARBA" id="ARBA00023118"/>
    </source>
</evidence>
<dbReference type="InterPro" id="IPR014001">
    <property type="entry name" value="Helicase_ATP-bd"/>
</dbReference>
<evidence type="ECO:0000256" key="2">
    <source>
        <dbReference type="ARBA" id="ARBA00009046"/>
    </source>
</evidence>
<dbReference type="PROSITE" id="PS51192">
    <property type="entry name" value="HELICASE_ATP_BIND_1"/>
    <property type="match status" value="1"/>
</dbReference>
<dbReference type="InterPro" id="IPR006474">
    <property type="entry name" value="Helicase_Cas3_CRISPR-ass_core"/>
</dbReference>
<keyword evidence="13" id="KW-1185">Reference proteome</keyword>
<dbReference type="InterPro" id="IPR011545">
    <property type="entry name" value="DEAD/DEAH_box_helicase_dom"/>
</dbReference>
<dbReference type="PROSITE" id="PS51643">
    <property type="entry name" value="HD_CAS3"/>
    <property type="match status" value="1"/>
</dbReference>
<keyword evidence="9" id="KW-0051">Antiviral defense</keyword>
<reference evidence="13" key="1">
    <citation type="journal article" date="2019" name="Int. J. Syst. Evol. Microbiol.">
        <title>The Global Catalogue of Microorganisms (GCM) 10K type strain sequencing project: providing services to taxonomists for standard genome sequencing and annotation.</title>
        <authorList>
            <consortium name="The Broad Institute Genomics Platform"/>
            <consortium name="The Broad Institute Genome Sequencing Center for Infectious Disease"/>
            <person name="Wu L."/>
            <person name="Ma J."/>
        </authorList>
    </citation>
    <scope>NUCLEOTIDE SEQUENCE [LARGE SCALE GENOMIC DNA]</scope>
    <source>
        <strain evidence="13">CCM 8907</strain>
    </source>
</reference>
<dbReference type="Proteomes" id="UP001596191">
    <property type="component" value="Unassembled WGS sequence"/>
</dbReference>
<dbReference type="Pfam" id="PF00270">
    <property type="entry name" value="DEAD"/>
    <property type="match status" value="1"/>
</dbReference>
<dbReference type="InterPro" id="IPR041372">
    <property type="entry name" value="Cas3_C"/>
</dbReference>
<dbReference type="NCBIfam" id="TIGR01596">
    <property type="entry name" value="cas3_HD"/>
    <property type="match status" value="1"/>
</dbReference>
<dbReference type="Pfam" id="PF18019">
    <property type="entry name" value="Cas3_HD"/>
    <property type="match status" value="1"/>
</dbReference>
<dbReference type="NCBIfam" id="TIGR01587">
    <property type="entry name" value="cas3_core"/>
    <property type="match status" value="1"/>
</dbReference>
<protein>
    <submittedName>
        <fullName evidence="12">CRISPR-associated helicase Cas3</fullName>
    </submittedName>
</protein>
<feature type="domain" description="HD Cas3-type" evidence="11">
    <location>
        <begin position="21"/>
        <end position="226"/>
    </location>
</feature>
<evidence type="ECO:0000313" key="13">
    <source>
        <dbReference type="Proteomes" id="UP001596191"/>
    </source>
</evidence>
<organism evidence="12 13">
    <name type="scientific">Levilactobacillus tangyuanensis</name>
    <dbReference type="NCBI Taxonomy" id="2486021"/>
    <lineage>
        <taxon>Bacteria</taxon>
        <taxon>Bacillati</taxon>
        <taxon>Bacillota</taxon>
        <taxon>Bacilli</taxon>
        <taxon>Lactobacillales</taxon>
        <taxon>Lactobacillaceae</taxon>
        <taxon>Levilactobacillus</taxon>
    </lineage>
</organism>
<name>A0ABW1TKQ6_9LACO</name>
<evidence type="ECO:0000256" key="3">
    <source>
        <dbReference type="ARBA" id="ARBA00022722"/>
    </source>
</evidence>
<accession>A0ABW1TKQ6</accession>
<dbReference type="Pfam" id="PF18395">
    <property type="entry name" value="Cas3_C"/>
    <property type="match status" value="1"/>
</dbReference>
<dbReference type="SMART" id="SM00487">
    <property type="entry name" value="DEXDc"/>
    <property type="match status" value="1"/>
</dbReference>
<dbReference type="InterPro" id="IPR006483">
    <property type="entry name" value="CRISPR-assoc_Cas3_HD"/>
</dbReference>
<keyword evidence="3" id="KW-0540">Nuclease</keyword>
<dbReference type="CDD" id="cd09641">
    <property type="entry name" value="Cas3''_I"/>
    <property type="match status" value="1"/>
</dbReference>
<keyword evidence="4" id="KW-0479">Metal-binding</keyword>
<dbReference type="Gene3D" id="3.40.50.300">
    <property type="entry name" value="P-loop containing nucleotide triphosphate hydrolases"/>
    <property type="match status" value="2"/>
</dbReference>
<dbReference type="RefSeq" id="WP_125638138.1">
    <property type="nucleotide sequence ID" value="NZ_JBHSSJ010000001.1"/>
</dbReference>
<keyword evidence="6" id="KW-0378">Hydrolase</keyword>
<keyword evidence="7" id="KW-0347">Helicase</keyword>
<dbReference type="EMBL" id="JBHSSJ010000001">
    <property type="protein sequence ID" value="MFC6274190.1"/>
    <property type="molecule type" value="Genomic_DNA"/>
</dbReference>
<evidence type="ECO:0000256" key="1">
    <source>
        <dbReference type="ARBA" id="ARBA00006847"/>
    </source>
</evidence>
<evidence type="ECO:0000259" key="10">
    <source>
        <dbReference type="PROSITE" id="PS51192"/>
    </source>
</evidence>
<feature type="domain" description="Helicase ATP-binding" evidence="10">
    <location>
        <begin position="303"/>
        <end position="508"/>
    </location>
</feature>